<keyword evidence="5 6" id="KW-0274">FAD</keyword>
<dbReference type="InterPro" id="IPR013786">
    <property type="entry name" value="AcylCoA_DH/ox_N"/>
</dbReference>
<keyword evidence="4 6" id="KW-0285">Flavoprotein</keyword>
<protein>
    <submittedName>
        <fullName evidence="10">Acyl-CoA dehydrogenase</fullName>
    </submittedName>
</protein>
<sequence length="507" mass="56503">MKRFSSDWVNTFPRFDDVMLSLAATRKQPAGMGREYREVMALARAFNDEVVRPYALKLDREVSRDPTFLPFEFVAEANRWGLYSLWIPRIFGGRGYSLPTICLFLEELASACTAMANLVGVHYLGIATLFSSWNAEAASRICREVVEGERKDRPCLVSLALTEPDAGTDIEEVALMDKGSITCRAKRVDGGYSVTGNKVFISNGHLSTWHMLFAFEDTGKPSSSLALLAVKTGWEGFSFGRMEKKMGQKGCPASELIFRDCFVSSEHVLLDPRQVRSLKRSSMDTTMQVIDYIFSASRAGVCAFGAGVARGAFETALAYAETTTVGGVRLVDQGWVQGLLAEMYTNVTLSRLAYMEANYANGLYGMYRLLQFKPLYYLMKWSPKWFMQRAVVPLFSKRLATWFLRKAHFNLQRDAEISRTSGWASLAKCVGTDAGVKNGQLALSLMGRTGVRHDGGAEKHLRDAKLMQIYEGTNQLNRQNLFKCLIGDGGGATGRPFEDEEVAWNVN</sequence>
<comment type="subunit">
    <text evidence="3">Homotetramer.</text>
</comment>
<evidence type="ECO:0000259" key="7">
    <source>
        <dbReference type="Pfam" id="PF00441"/>
    </source>
</evidence>
<dbReference type="PANTHER" id="PTHR43884">
    <property type="entry name" value="ACYL-COA DEHYDROGENASE"/>
    <property type="match status" value="1"/>
</dbReference>
<dbReference type="InterPro" id="IPR046373">
    <property type="entry name" value="Acyl-CoA_Oxase/DH_mid-dom_sf"/>
</dbReference>
<proteinExistence type="inferred from homology"/>
<dbReference type="Proteomes" id="UP001320148">
    <property type="component" value="Chromosome"/>
</dbReference>
<keyword evidence="11" id="KW-1185">Reference proteome</keyword>
<dbReference type="SUPFAM" id="SSF47203">
    <property type="entry name" value="Acyl-CoA dehydrogenase C-terminal domain-like"/>
    <property type="match status" value="1"/>
</dbReference>
<dbReference type="Gene3D" id="2.40.110.10">
    <property type="entry name" value="Butyryl-CoA Dehydrogenase, subunit A, domain 2"/>
    <property type="match status" value="1"/>
</dbReference>
<evidence type="ECO:0000259" key="9">
    <source>
        <dbReference type="Pfam" id="PF02771"/>
    </source>
</evidence>
<evidence type="ECO:0000256" key="6">
    <source>
        <dbReference type="RuleBase" id="RU362125"/>
    </source>
</evidence>
<evidence type="ECO:0000256" key="2">
    <source>
        <dbReference type="ARBA" id="ARBA00009347"/>
    </source>
</evidence>
<evidence type="ECO:0000256" key="3">
    <source>
        <dbReference type="ARBA" id="ARBA00011881"/>
    </source>
</evidence>
<dbReference type="Pfam" id="PF02770">
    <property type="entry name" value="Acyl-CoA_dh_M"/>
    <property type="match status" value="1"/>
</dbReference>
<dbReference type="RefSeq" id="WP_236890275.1">
    <property type="nucleotide sequence ID" value="NZ_AP024488.1"/>
</dbReference>
<dbReference type="InterPro" id="IPR009100">
    <property type="entry name" value="AcylCoA_DH/oxidase_NM_dom_sf"/>
</dbReference>
<dbReference type="Gene3D" id="1.10.540.10">
    <property type="entry name" value="Acyl-CoA dehydrogenase/oxidase, N-terminal domain"/>
    <property type="match status" value="1"/>
</dbReference>
<evidence type="ECO:0000256" key="4">
    <source>
        <dbReference type="ARBA" id="ARBA00022630"/>
    </source>
</evidence>
<keyword evidence="6" id="KW-0560">Oxidoreductase</keyword>
<evidence type="ECO:0000256" key="1">
    <source>
        <dbReference type="ARBA" id="ARBA00001974"/>
    </source>
</evidence>
<organism evidence="10 11">
    <name type="scientific">Desulfoluna limicola</name>
    <dbReference type="NCBI Taxonomy" id="2810562"/>
    <lineage>
        <taxon>Bacteria</taxon>
        <taxon>Pseudomonadati</taxon>
        <taxon>Thermodesulfobacteriota</taxon>
        <taxon>Desulfobacteria</taxon>
        <taxon>Desulfobacterales</taxon>
        <taxon>Desulfolunaceae</taxon>
        <taxon>Desulfoluna</taxon>
    </lineage>
</organism>
<gene>
    <name evidence="10" type="ORF">DSLASN_45480</name>
</gene>
<dbReference type="InterPro" id="IPR037069">
    <property type="entry name" value="AcylCoA_DH/ox_N_sf"/>
</dbReference>
<evidence type="ECO:0000259" key="8">
    <source>
        <dbReference type="Pfam" id="PF02770"/>
    </source>
</evidence>
<dbReference type="InterPro" id="IPR006091">
    <property type="entry name" value="Acyl-CoA_Oxase/DH_mid-dom"/>
</dbReference>
<dbReference type="Pfam" id="PF00441">
    <property type="entry name" value="Acyl-CoA_dh_1"/>
    <property type="match status" value="2"/>
</dbReference>
<dbReference type="PANTHER" id="PTHR43884:SF12">
    <property type="entry name" value="ISOVALERYL-COA DEHYDROGENASE, MITOCHONDRIAL-RELATED"/>
    <property type="match status" value="1"/>
</dbReference>
<dbReference type="EMBL" id="AP024488">
    <property type="protein sequence ID" value="BCS98916.1"/>
    <property type="molecule type" value="Genomic_DNA"/>
</dbReference>
<accession>A0ABN6FAZ2</accession>
<comment type="similarity">
    <text evidence="2 6">Belongs to the acyl-CoA dehydrogenase family.</text>
</comment>
<evidence type="ECO:0000313" key="11">
    <source>
        <dbReference type="Proteomes" id="UP001320148"/>
    </source>
</evidence>
<reference evidence="10 11" key="1">
    <citation type="submission" date="2021-02" db="EMBL/GenBank/DDBJ databases">
        <title>Complete genome of Desulfoluna sp. strain ASN36.</title>
        <authorList>
            <person name="Takahashi A."/>
            <person name="Kojima H."/>
            <person name="Fukui M."/>
        </authorList>
    </citation>
    <scope>NUCLEOTIDE SEQUENCE [LARGE SCALE GENOMIC DNA]</scope>
    <source>
        <strain evidence="10 11">ASN36</strain>
    </source>
</reference>
<evidence type="ECO:0000256" key="5">
    <source>
        <dbReference type="ARBA" id="ARBA00022827"/>
    </source>
</evidence>
<dbReference type="Pfam" id="PF02771">
    <property type="entry name" value="Acyl-CoA_dh_N"/>
    <property type="match status" value="1"/>
</dbReference>
<feature type="domain" description="Acyl-CoA dehydrogenase/oxidase C-terminal" evidence="7">
    <location>
        <begin position="288"/>
        <end position="358"/>
    </location>
</feature>
<feature type="domain" description="Acyl-CoA dehydrogenase/oxidase N-terminal" evidence="9">
    <location>
        <begin position="35"/>
        <end position="149"/>
    </location>
</feature>
<evidence type="ECO:0000313" key="10">
    <source>
        <dbReference type="EMBL" id="BCS98916.1"/>
    </source>
</evidence>
<feature type="domain" description="Acyl-CoA oxidase/dehydrogenase middle" evidence="8">
    <location>
        <begin position="159"/>
        <end position="261"/>
    </location>
</feature>
<dbReference type="SUPFAM" id="SSF56645">
    <property type="entry name" value="Acyl-CoA dehydrogenase NM domain-like"/>
    <property type="match status" value="1"/>
</dbReference>
<dbReference type="InterPro" id="IPR009075">
    <property type="entry name" value="AcylCo_DH/oxidase_C"/>
</dbReference>
<name>A0ABN6FAZ2_9BACT</name>
<dbReference type="Gene3D" id="1.20.140.10">
    <property type="entry name" value="Butyryl-CoA Dehydrogenase, subunit A, domain 3"/>
    <property type="match status" value="1"/>
</dbReference>
<dbReference type="InterPro" id="IPR036250">
    <property type="entry name" value="AcylCo_DH-like_C"/>
</dbReference>
<feature type="domain" description="Acyl-CoA dehydrogenase/oxidase C-terminal" evidence="7">
    <location>
        <begin position="421"/>
        <end position="481"/>
    </location>
</feature>
<comment type="cofactor">
    <cofactor evidence="1 6">
        <name>FAD</name>
        <dbReference type="ChEBI" id="CHEBI:57692"/>
    </cofactor>
</comment>